<name>I7M742_TETTS</name>
<proteinExistence type="inferred from homology"/>
<keyword evidence="3 9" id="KW-0813">Transport</keyword>
<dbReference type="GO" id="GO:0051117">
    <property type="term" value="F:ATPase binding"/>
    <property type="evidence" value="ECO:0007669"/>
    <property type="project" value="TreeGrafter"/>
</dbReference>
<comment type="function">
    <text evidence="9">Essential component of the vacuolar proton pump (V-ATPase), a multimeric enzyme that catalyzes the translocation of protons across the membranes. Required for assembly and activity of the V-ATPase.</text>
</comment>
<evidence type="ECO:0000256" key="3">
    <source>
        <dbReference type="ARBA" id="ARBA00022448"/>
    </source>
</evidence>
<evidence type="ECO:0000256" key="2">
    <source>
        <dbReference type="ARBA" id="ARBA00009904"/>
    </source>
</evidence>
<evidence type="ECO:0000256" key="9">
    <source>
        <dbReference type="RuleBase" id="RU361189"/>
    </source>
</evidence>
<feature type="transmembrane region" description="Helical" evidence="9">
    <location>
        <begin position="580"/>
        <end position="602"/>
    </location>
</feature>
<dbReference type="GO" id="GO:0000220">
    <property type="term" value="C:vacuolar proton-transporting V-type ATPase, V0 domain"/>
    <property type="evidence" value="ECO:0007669"/>
    <property type="project" value="InterPro"/>
</dbReference>
<dbReference type="OrthoDB" id="10264220at2759"/>
<keyword evidence="5 9" id="KW-0375">Hydrogen ion transport</keyword>
<dbReference type="AlphaFoldDB" id="I7M742"/>
<feature type="transmembrane region" description="Helical" evidence="9">
    <location>
        <begin position="614"/>
        <end position="636"/>
    </location>
</feature>
<keyword evidence="8 9" id="KW-0472">Membrane</keyword>
<dbReference type="EMBL" id="GG662821">
    <property type="protein sequence ID" value="EAR89336.2"/>
    <property type="molecule type" value="Genomic_DNA"/>
</dbReference>
<dbReference type="GeneID" id="7845131"/>
<dbReference type="InParanoid" id="I7M742"/>
<evidence type="ECO:0000313" key="10">
    <source>
        <dbReference type="EMBL" id="EAR89336.2"/>
    </source>
</evidence>
<feature type="transmembrane region" description="Helical" evidence="9">
    <location>
        <begin position="505"/>
        <end position="532"/>
    </location>
</feature>
<sequence>MNIFRSENMGYYHLILPRESSWEVMNELGGLSLLHFIDQNPDLPNVNKAFTNYIKRCDEVLFKLNLIKKQMQNFDKEINKPDNFKDLQGYFNKILQEREKAGQTYFEEIEDSVYQKATQLEEQINNYTNLQDKQDHLVEYKDVLIKAKTILGPSFFKNQQEIDEEASIQSVQESVSGLQQIDINQSQLSLAMRDMNIPLQKHHGINIESNLKLNYVVGTVSDSDAAKFQKTIFRITKGNSWVIMQNLEQKQQNEVSANVMPQKVGRSVFLMLIPGQQAGFINQKIQRICDSFGVNKYQFPETPDKYEKRLQDLDNQIRDSRHLLKLTQREINDFLETFSQNRNDCKCSYIEELIYYIEKEKLLYTNLNYLKAQSTHYHGNCWLPKDEEESILKALQNIRLRYPHLPNGQLQEVIPAAGVPPTYFKLNDFTRVFQVIVNTYGVPRYKEVNPGLFTIVTFPFLFGVMFGDIGHGFLLFVIGCYLCLWKEKIENDPSSTFKLMLPARYIIIMMGFFATFCGLIYNEFFSIVFNIFGSCYNLEEINGTQTITKIPDCVYDFGFDPIWMLTSNNLTFQNSFKMKFAVIIAIIHMSLGICMKAFNAIFFKSKADFYFEFLPQLLFLLLTFGYMDFLIIIKWVQNWTQHILEANPPPSIITLMINIPLKGADPAGAALFGPSDAGIQKSIGIIFLLIAIVCVPIMLLPKPFIQNYINKKKHQALNGDLDDHNQDKKYLIREEHKSEISPRHDSQQGHNNLQEIPLDDLQKDLEQYQKNIEIHHNVNNEQISDDHHIEVGEHEGFADLFVHQVIETIEFVLGSISNTASYLRLWALSLAHGQLSRVFFQKALQPFIEMDGGVQIIALIIGYYVFALVTFGVLMCMDVMECFLHALRLHWVEFQSKFYKADGYAFVPYSIEKHFIELSQSKDA</sequence>
<dbReference type="eggNOG" id="KOG2189">
    <property type="taxonomic scope" value="Eukaryota"/>
</dbReference>
<dbReference type="PANTHER" id="PTHR11629">
    <property type="entry name" value="VACUOLAR PROTON ATPASES"/>
    <property type="match status" value="1"/>
</dbReference>
<evidence type="ECO:0000256" key="8">
    <source>
        <dbReference type="ARBA" id="ARBA00023136"/>
    </source>
</evidence>
<feature type="transmembrane region" description="Helical" evidence="9">
    <location>
        <begin position="683"/>
        <end position="705"/>
    </location>
</feature>
<reference evidence="11" key="1">
    <citation type="journal article" date="2006" name="PLoS Biol.">
        <title>Macronuclear genome sequence of the ciliate Tetrahymena thermophila, a model eukaryote.</title>
        <authorList>
            <person name="Eisen J.A."/>
            <person name="Coyne R.S."/>
            <person name="Wu M."/>
            <person name="Wu D."/>
            <person name="Thiagarajan M."/>
            <person name="Wortman J.R."/>
            <person name="Badger J.H."/>
            <person name="Ren Q."/>
            <person name="Amedeo P."/>
            <person name="Jones K.M."/>
            <person name="Tallon L.J."/>
            <person name="Delcher A.L."/>
            <person name="Salzberg S.L."/>
            <person name="Silva J.C."/>
            <person name="Haas B.J."/>
            <person name="Majoros W.H."/>
            <person name="Farzad M."/>
            <person name="Carlton J.M."/>
            <person name="Smith R.K. Jr."/>
            <person name="Garg J."/>
            <person name="Pearlman R.E."/>
            <person name="Karrer K.M."/>
            <person name="Sun L."/>
            <person name="Manning G."/>
            <person name="Elde N.C."/>
            <person name="Turkewitz A.P."/>
            <person name="Asai D.J."/>
            <person name="Wilkes D.E."/>
            <person name="Wang Y."/>
            <person name="Cai H."/>
            <person name="Collins K."/>
            <person name="Stewart B.A."/>
            <person name="Lee S.R."/>
            <person name="Wilamowska K."/>
            <person name="Weinberg Z."/>
            <person name="Ruzzo W.L."/>
            <person name="Wloga D."/>
            <person name="Gaertig J."/>
            <person name="Frankel J."/>
            <person name="Tsao C.-C."/>
            <person name="Gorovsky M.A."/>
            <person name="Keeling P.J."/>
            <person name="Waller R.F."/>
            <person name="Patron N.J."/>
            <person name="Cherry J.M."/>
            <person name="Stover N.A."/>
            <person name="Krieger C.J."/>
            <person name="del Toro C."/>
            <person name="Ryder H.F."/>
            <person name="Williamson S.C."/>
            <person name="Barbeau R.A."/>
            <person name="Hamilton E.P."/>
            <person name="Orias E."/>
        </authorList>
    </citation>
    <scope>NUCLEOTIDE SEQUENCE [LARGE SCALE GENOMIC DNA]</scope>
    <source>
        <strain evidence="11">SB210</strain>
    </source>
</reference>
<dbReference type="InterPro" id="IPR002490">
    <property type="entry name" value="V-ATPase_116kDa_su"/>
</dbReference>
<dbReference type="PIRSF" id="PIRSF001293">
    <property type="entry name" value="ATP6V0A1"/>
    <property type="match status" value="1"/>
</dbReference>
<dbReference type="FunCoup" id="I7M742">
    <property type="interactions" value="71"/>
</dbReference>
<dbReference type="eggNOG" id="KOG0888">
    <property type="taxonomic scope" value="Eukaryota"/>
</dbReference>
<keyword evidence="6 9" id="KW-1133">Transmembrane helix</keyword>
<feature type="transmembrane region" description="Helical" evidence="9">
    <location>
        <begin position="856"/>
        <end position="875"/>
    </location>
</feature>
<keyword evidence="4 9" id="KW-0812">Transmembrane</keyword>
<keyword evidence="7 9" id="KW-0406">Ion transport</keyword>
<comment type="similarity">
    <text evidence="2 9">Belongs to the V-ATPase 116 kDa subunit family.</text>
</comment>
<gene>
    <name evidence="10" type="ORF">TTHERM_00372530</name>
</gene>
<dbReference type="KEGG" id="tet:TTHERM_00372530"/>
<protein>
    <recommendedName>
        <fullName evidence="9">V-type proton ATPase subunit a</fullName>
    </recommendedName>
</protein>
<comment type="subcellular location">
    <subcellularLocation>
        <location evidence="1">Membrane</location>
        <topology evidence="1">Multi-pass membrane protein</topology>
    </subcellularLocation>
</comment>
<dbReference type="GO" id="GO:0046961">
    <property type="term" value="F:proton-transporting ATPase activity, rotational mechanism"/>
    <property type="evidence" value="ECO:0007669"/>
    <property type="project" value="InterPro"/>
</dbReference>
<evidence type="ECO:0000256" key="7">
    <source>
        <dbReference type="ARBA" id="ARBA00023065"/>
    </source>
</evidence>
<dbReference type="RefSeq" id="XP_001009581.2">
    <property type="nucleotide sequence ID" value="XM_001009581.3"/>
</dbReference>
<dbReference type="InterPro" id="IPR026028">
    <property type="entry name" value="V-type_ATPase_116kDa_su_euka"/>
</dbReference>
<organism evidence="10 11">
    <name type="scientific">Tetrahymena thermophila (strain SB210)</name>
    <dbReference type="NCBI Taxonomy" id="312017"/>
    <lineage>
        <taxon>Eukaryota</taxon>
        <taxon>Sar</taxon>
        <taxon>Alveolata</taxon>
        <taxon>Ciliophora</taxon>
        <taxon>Intramacronucleata</taxon>
        <taxon>Oligohymenophorea</taxon>
        <taxon>Hymenostomatida</taxon>
        <taxon>Tetrahymenina</taxon>
        <taxon>Tetrahymenidae</taxon>
        <taxon>Tetrahymena</taxon>
    </lineage>
</organism>
<dbReference type="Proteomes" id="UP000009168">
    <property type="component" value="Unassembled WGS sequence"/>
</dbReference>
<evidence type="ECO:0000313" key="11">
    <source>
        <dbReference type="Proteomes" id="UP000009168"/>
    </source>
</evidence>
<dbReference type="PANTHER" id="PTHR11629:SF63">
    <property type="entry name" value="V-TYPE PROTON ATPASE SUBUNIT A"/>
    <property type="match status" value="1"/>
</dbReference>
<dbReference type="Pfam" id="PF01496">
    <property type="entry name" value="V_ATPase_I"/>
    <property type="match status" value="1"/>
</dbReference>
<evidence type="ECO:0000256" key="4">
    <source>
        <dbReference type="ARBA" id="ARBA00022692"/>
    </source>
</evidence>
<evidence type="ECO:0000256" key="6">
    <source>
        <dbReference type="ARBA" id="ARBA00022989"/>
    </source>
</evidence>
<dbReference type="GO" id="GO:0007035">
    <property type="term" value="P:vacuolar acidification"/>
    <property type="evidence" value="ECO:0007669"/>
    <property type="project" value="TreeGrafter"/>
</dbReference>
<evidence type="ECO:0000256" key="1">
    <source>
        <dbReference type="ARBA" id="ARBA00004141"/>
    </source>
</evidence>
<dbReference type="STRING" id="312017.I7M742"/>
<keyword evidence="11" id="KW-1185">Reference proteome</keyword>
<evidence type="ECO:0000256" key="5">
    <source>
        <dbReference type="ARBA" id="ARBA00022781"/>
    </source>
</evidence>
<feature type="transmembrane region" description="Helical" evidence="9">
    <location>
        <begin position="460"/>
        <end position="484"/>
    </location>
</feature>
<accession>I7M742</accession>